<proteinExistence type="predicted"/>
<reference evidence="1 2" key="1">
    <citation type="submission" date="2016-11" db="EMBL/GenBank/DDBJ databases">
        <authorList>
            <person name="Jaros S."/>
            <person name="Januszkiewicz K."/>
            <person name="Wedrychowicz H."/>
        </authorList>
    </citation>
    <scope>NUCLEOTIDE SEQUENCE [LARGE SCALE GENOMIC DNA]</scope>
    <source>
        <strain evidence="1 2">GAS138</strain>
    </source>
</reference>
<dbReference type="EMBL" id="LT670817">
    <property type="protein sequence ID" value="SHH97433.1"/>
    <property type="molecule type" value="Genomic_DNA"/>
</dbReference>
<name>A0A1M5XE06_9BRAD</name>
<dbReference type="AlphaFoldDB" id="A0A1M5XE06"/>
<gene>
    <name evidence="1" type="ORF">SAMN05443248_7226</name>
</gene>
<evidence type="ECO:0000313" key="2">
    <source>
        <dbReference type="Proteomes" id="UP000189796"/>
    </source>
</evidence>
<organism evidence="1 2">
    <name type="scientific">Bradyrhizobium erythrophlei</name>
    <dbReference type="NCBI Taxonomy" id="1437360"/>
    <lineage>
        <taxon>Bacteria</taxon>
        <taxon>Pseudomonadati</taxon>
        <taxon>Pseudomonadota</taxon>
        <taxon>Alphaproteobacteria</taxon>
        <taxon>Hyphomicrobiales</taxon>
        <taxon>Nitrobacteraceae</taxon>
        <taxon>Bradyrhizobium</taxon>
    </lineage>
</organism>
<accession>A0A1M5XE06</accession>
<evidence type="ECO:0000313" key="1">
    <source>
        <dbReference type="EMBL" id="SHH97433.1"/>
    </source>
</evidence>
<protein>
    <submittedName>
        <fullName evidence="1">Uncharacterized protein</fullName>
    </submittedName>
</protein>
<dbReference type="Proteomes" id="UP000189796">
    <property type="component" value="Chromosome I"/>
</dbReference>
<sequence>MARPTTLSGTLIEPLAARVSIRCAPKDRLCVEVPQQRSPLARTGKVIE</sequence>